<accession>A0A167EDW2</accession>
<evidence type="ECO:0000259" key="2">
    <source>
        <dbReference type="Pfam" id="PF20150"/>
    </source>
</evidence>
<name>A0A167EDW2_COLIC</name>
<organism evidence="3 4">
    <name type="scientific">Colletotrichum incanum</name>
    <name type="common">Soybean anthracnose fungus</name>
    <dbReference type="NCBI Taxonomy" id="1573173"/>
    <lineage>
        <taxon>Eukaryota</taxon>
        <taxon>Fungi</taxon>
        <taxon>Dikarya</taxon>
        <taxon>Ascomycota</taxon>
        <taxon>Pezizomycotina</taxon>
        <taxon>Sordariomycetes</taxon>
        <taxon>Hypocreomycetidae</taxon>
        <taxon>Glomerellales</taxon>
        <taxon>Glomerellaceae</taxon>
        <taxon>Colletotrichum</taxon>
        <taxon>Colletotrichum spaethianum species complex</taxon>
    </lineage>
</organism>
<keyword evidence="4" id="KW-1185">Reference proteome</keyword>
<feature type="compositionally biased region" description="Polar residues" evidence="1">
    <location>
        <begin position="317"/>
        <end position="328"/>
    </location>
</feature>
<dbReference type="AlphaFoldDB" id="A0A167EDW2"/>
<feature type="domain" description="2EXR" evidence="2">
    <location>
        <begin position="21"/>
        <end position="121"/>
    </location>
</feature>
<reference evidence="3 4" key="1">
    <citation type="submission" date="2015-06" db="EMBL/GenBank/DDBJ databases">
        <title>Survival trade-offs in plant roots during colonization by closely related pathogenic and mutualistic fungi.</title>
        <authorList>
            <person name="Hacquard S."/>
            <person name="Kracher B."/>
            <person name="Hiruma K."/>
            <person name="Weinman A."/>
            <person name="Muench P."/>
            <person name="Garrido Oter R."/>
            <person name="Ver Loren van Themaat E."/>
            <person name="Dallerey J.-F."/>
            <person name="Damm U."/>
            <person name="Henrissat B."/>
            <person name="Lespinet O."/>
            <person name="Thon M."/>
            <person name="Kemen E."/>
            <person name="McHardy A.C."/>
            <person name="Schulze-Lefert P."/>
            <person name="O'Connell R.J."/>
        </authorList>
    </citation>
    <scope>NUCLEOTIDE SEQUENCE [LARGE SCALE GENOMIC DNA]</scope>
    <source>
        <strain evidence="3 4">MAFF 238704</strain>
    </source>
</reference>
<evidence type="ECO:0000313" key="3">
    <source>
        <dbReference type="EMBL" id="KZL85011.1"/>
    </source>
</evidence>
<feature type="region of interest" description="Disordered" evidence="1">
    <location>
        <begin position="309"/>
        <end position="330"/>
    </location>
</feature>
<evidence type="ECO:0000256" key="1">
    <source>
        <dbReference type="SAM" id="MobiDB-lite"/>
    </source>
</evidence>
<comment type="caution">
    <text evidence="3">The sequence shown here is derived from an EMBL/GenBank/DDBJ whole genome shotgun (WGS) entry which is preliminary data.</text>
</comment>
<sequence length="350" mass="39136">MGVDVGLSISPLPPPLAMGGFTFFLHLPLELQDKVWEAAIPPPAPTAFHARLVRQPMGRAEDGSIDSYNVKDRVILYRLPATGHPDLADRDCVMATLSSMLVTCRRSHAVATRAYRSIKPTHPFLLRGQDSLNPYHMEIDAADDLLILDTGWQWPCRLISTSSVFRLQLPTPLRLLALAWPGPNRIRASDGRSAFYYSEALNGLLTLWGSRALRTLYVVVDPVHLRDAEKPWPAPADRPWTNPSENNTILEDYLASYDTASCSQTVLFRGGARRYFEVSAEQVARSGGLGEVIELLESARKRLNPLLTRGVDPPSQEHVNQAMESEQLPSREKKKKVLVVFPHADSHWLY</sequence>
<dbReference type="Pfam" id="PF20150">
    <property type="entry name" value="2EXR"/>
    <property type="match status" value="1"/>
</dbReference>
<proteinExistence type="predicted"/>
<gene>
    <name evidence="3" type="ORF">CI238_04126</name>
</gene>
<dbReference type="EMBL" id="LFIW01000748">
    <property type="protein sequence ID" value="KZL85011.1"/>
    <property type="molecule type" value="Genomic_DNA"/>
</dbReference>
<dbReference type="InterPro" id="IPR045518">
    <property type="entry name" value="2EXR"/>
</dbReference>
<protein>
    <recommendedName>
        <fullName evidence="2">2EXR domain-containing protein</fullName>
    </recommendedName>
</protein>
<evidence type="ECO:0000313" key="4">
    <source>
        <dbReference type="Proteomes" id="UP000076584"/>
    </source>
</evidence>
<dbReference type="Proteomes" id="UP000076584">
    <property type="component" value="Unassembled WGS sequence"/>
</dbReference>